<dbReference type="AlphaFoldDB" id="A0A1I3TMY2"/>
<evidence type="ECO:0000313" key="4">
    <source>
        <dbReference type="Proteomes" id="UP000198919"/>
    </source>
</evidence>
<gene>
    <name evidence="3" type="ORF">SAMN05421680_11497</name>
    <name evidence="2" type="ORF">Xmau_04013</name>
</gene>
<dbReference type="EMBL" id="NITY01000023">
    <property type="protein sequence ID" value="PHM37089.1"/>
    <property type="molecule type" value="Genomic_DNA"/>
</dbReference>
<feature type="domain" description="MbtH-like" evidence="1">
    <location>
        <begin position="8"/>
        <end position="58"/>
    </location>
</feature>
<reference evidence="2 5" key="3">
    <citation type="journal article" date="2017" name="Nat. Microbiol.">
        <title>Natural product diversity associated with the nematode symbionts Photorhabdus and Xenorhabdus.</title>
        <authorList>
            <person name="Tobias N.J."/>
            <person name="Wolff H."/>
            <person name="Djahanschiri B."/>
            <person name="Grundmann F."/>
            <person name="Kronenwerth M."/>
            <person name="Shi Y.M."/>
            <person name="Simonyi S."/>
            <person name="Grun P."/>
            <person name="Shapiro-Ilan D."/>
            <person name="Pidot S.J."/>
            <person name="Stinear T.P."/>
            <person name="Ebersberger I."/>
            <person name="Bode H.B."/>
        </authorList>
    </citation>
    <scope>NUCLEOTIDE SEQUENCE [LARGE SCALE GENOMIC DNA]</scope>
    <source>
        <strain evidence="2 5">DSM 17908</strain>
    </source>
</reference>
<dbReference type="STRING" id="351675.SAMN05421680_11497"/>
<name>A0A1I3TMY2_9GAMM</name>
<dbReference type="SMART" id="SM00923">
    <property type="entry name" value="MbtH"/>
    <property type="match status" value="1"/>
</dbReference>
<dbReference type="PANTHER" id="PTHR38444:SF1">
    <property type="entry name" value="ENTEROBACTIN BIOSYNTHESIS PROTEIN YBDZ"/>
    <property type="match status" value="1"/>
</dbReference>
<evidence type="ECO:0000313" key="5">
    <source>
        <dbReference type="Proteomes" id="UP000224607"/>
    </source>
</evidence>
<accession>A0A1I3TMY2</accession>
<dbReference type="Pfam" id="PF03621">
    <property type="entry name" value="MbtH"/>
    <property type="match status" value="1"/>
</dbReference>
<dbReference type="InterPro" id="IPR037407">
    <property type="entry name" value="MLP_fam"/>
</dbReference>
<dbReference type="RefSeq" id="WP_092511951.1">
    <property type="nucleotide sequence ID" value="NZ_CAWNQB010000016.1"/>
</dbReference>
<dbReference type="Proteomes" id="UP000198919">
    <property type="component" value="Unassembled WGS sequence"/>
</dbReference>
<dbReference type="InterPro" id="IPR005153">
    <property type="entry name" value="MbtH-like_dom"/>
</dbReference>
<reference evidence="3" key="1">
    <citation type="submission" date="2016-10" db="EMBL/GenBank/DDBJ databases">
        <authorList>
            <person name="de Groot N.N."/>
        </authorList>
    </citation>
    <scope>NUCLEOTIDE SEQUENCE [LARGE SCALE GENOMIC DNA]</scope>
    <source>
        <strain evidence="3">DSM 17908</strain>
    </source>
</reference>
<dbReference type="EMBL" id="FORG01000014">
    <property type="protein sequence ID" value="SFJ71912.1"/>
    <property type="molecule type" value="Genomic_DNA"/>
</dbReference>
<keyword evidence="5" id="KW-1185">Reference proteome</keyword>
<organism evidence="3 4">
    <name type="scientific">Xenorhabdus mauleonii</name>
    <dbReference type="NCBI Taxonomy" id="351675"/>
    <lineage>
        <taxon>Bacteria</taxon>
        <taxon>Pseudomonadati</taxon>
        <taxon>Pseudomonadota</taxon>
        <taxon>Gammaproteobacteria</taxon>
        <taxon>Enterobacterales</taxon>
        <taxon>Morganellaceae</taxon>
        <taxon>Xenorhabdus</taxon>
    </lineage>
</organism>
<dbReference type="Proteomes" id="UP000224607">
    <property type="component" value="Unassembled WGS sequence"/>
</dbReference>
<evidence type="ECO:0000313" key="2">
    <source>
        <dbReference type="EMBL" id="PHM37089.1"/>
    </source>
</evidence>
<dbReference type="SUPFAM" id="SSF160582">
    <property type="entry name" value="MbtH-like"/>
    <property type="match status" value="1"/>
</dbReference>
<dbReference type="GO" id="GO:0019290">
    <property type="term" value="P:siderophore biosynthetic process"/>
    <property type="evidence" value="ECO:0007669"/>
    <property type="project" value="TreeGrafter"/>
</dbReference>
<evidence type="ECO:0000313" key="3">
    <source>
        <dbReference type="EMBL" id="SFJ71912.1"/>
    </source>
</evidence>
<protein>
    <submittedName>
        <fullName evidence="3">MbtH protein</fullName>
    </submittedName>
    <submittedName>
        <fullName evidence="2">MbtH-like protein from the pyoverdine cluster</fullName>
    </submittedName>
</protein>
<dbReference type="GO" id="GO:0005829">
    <property type="term" value="C:cytosol"/>
    <property type="evidence" value="ECO:0007669"/>
    <property type="project" value="TreeGrafter"/>
</dbReference>
<dbReference type="OrthoDB" id="7584480at2"/>
<evidence type="ECO:0000259" key="1">
    <source>
        <dbReference type="SMART" id="SM00923"/>
    </source>
</evidence>
<proteinExistence type="predicted"/>
<reference evidence="4" key="2">
    <citation type="submission" date="2016-10" db="EMBL/GenBank/DDBJ databases">
        <authorList>
            <person name="Varghese N."/>
            <person name="Submissions S."/>
        </authorList>
    </citation>
    <scope>NUCLEOTIDE SEQUENCE [LARGE SCALE GENOMIC DNA]</scope>
    <source>
        <strain evidence="4">DSM 17908</strain>
    </source>
</reference>
<dbReference type="PANTHER" id="PTHR38444">
    <property type="entry name" value="ENTEROBACTIN BIOSYNTHESIS PROTEIN YBDZ"/>
    <property type="match status" value="1"/>
</dbReference>
<dbReference type="InterPro" id="IPR038020">
    <property type="entry name" value="MbtH-like_sf"/>
</dbReference>
<dbReference type="Gene3D" id="3.90.820.10">
    <property type="entry name" value="Structural Genomics, Unknown Function 30-nov-00 1gh9 Mol_id"/>
    <property type="match status" value="1"/>
</dbReference>
<sequence length="65" mass="7294">MKQLTLNSVKGSGDMDWAVVINSKKQYSVWPSEEKIPMGWMATGKMGSKEECLNHIAAIWPEPTK</sequence>